<keyword evidence="1" id="KW-0472">Membrane</keyword>
<evidence type="ECO:0000256" key="1">
    <source>
        <dbReference type="SAM" id="Phobius"/>
    </source>
</evidence>
<dbReference type="InParanoid" id="W7XBP8"/>
<name>W7XBP8_TETTS</name>
<protein>
    <submittedName>
        <fullName evidence="2">Transmembrane protein, putative</fullName>
    </submittedName>
</protein>
<dbReference type="EMBL" id="GG662247">
    <property type="protein sequence ID" value="EWS71111.1"/>
    <property type="molecule type" value="Genomic_DNA"/>
</dbReference>
<gene>
    <name evidence="2" type="ORF">TTHERM_000683009</name>
</gene>
<dbReference type="AlphaFoldDB" id="W7XBP8"/>
<feature type="transmembrane region" description="Helical" evidence="1">
    <location>
        <begin position="118"/>
        <end position="134"/>
    </location>
</feature>
<feature type="transmembrane region" description="Helical" evidence="1">
    <location>
        <begin position="226"/>
        <end position="253"/>
    </location>
</feature>
<keyword evidence="3" id="KW-1185">Reference proteome</keyword>
<keyword evidence="1 2" id="KW-0812">Transmembrane</keyword>
<organism evidence="2 3">
    <name type="scientific">Tetrahymena thermophila (strain SB210)</name>
    <dbReference type="NCBI Taxonomy" id="312017"/>
    <lineage>
        <taxon>Eukaryota</taxon>
        <taxon>Sar</taxon>
        <taxon>Alveolata</taxon>
        <taxon>Ciliophora</taxon>
        <taxon>Intramacronucleata</taxon>
        <taxon>Oligohymenophorea</taxon>
        <taxon>Hymenostomatida</taxon>
        <taxon>Tetrahymenina</taxon>
        <taxon>Tetrahymenidae</taxon>
        <taxon>Tetrahymena</taxon>
    </lineage>
</organism>
<dbReference type="KEGG" id="tet:TTHERM_000683009"/>
<proteinExistence type="predicted"/>
<evidence type="ECO:0000313" key="2">
    <source>
        <dbReference type="EMBL" id="EWS71111.1"/>
    </source>
</evidence>
<feature type="transmembrane region" description="Helical" evidence="1">
    <location>
        <begin position="92"/>
        <end position="111"/>
    </location>
</feature>
<reference evidence="3" key="1">
    <citation type="journal article" date="2006" name="PLoS Biol.">
        <title>Macronuclear genome sequence of the ciliate Tetrahymena thermophila, a model eukaryote.</title>
        <authorList>
            <person name="Eisen J.A."/>
            <person name="Coyne R.S."/>
            <person name="Wu M."/>
            <person name="Wu D."/>
            <person name="Thiagarajan M."/>
            <person name="Wortman J.R."/>
            <person name="Badger J.H."/>
            <person name="Ren Q."/>
            <person name="Amedeo P."/>
            <person name="Jones K.M."/>
            <person name="Tallon L.J."/>
            <person name="Delcher A.L."/>
            <person name="Salzberg S.L."/>
            <person name="Silva J.C."/>
            <person name="Haas B.J."/>
            <person name="Majoros W.H."/>
            <person name="Farzad M."/>
            <person name="Carlton J.M."/>
            <person name="Smith R.K. Jr."/>
            <person name="Garg J."/>
            <person name="Pearlman R.E."/>
            <person name="Karrer K.M."/>
            <person name="Sun L."/>
            <person name="Manning G."/>
            <person name="Elde N.C."/>
            <person name="Turkewitz A.P."/>
            <person name="Asai D.J."/>
            <person name="Wilkes D.E."/>
            <person name="Wang Y."/>
            <person name="Cai H."/>
            <person name="Collins K."/>
            <person name="Stewart B.A."/>
            <person name="Lee S.R."/>
            <person name="Wilamowska K."/>
            <person name="Weinberg Z."/>
            <person name="Ruzzo W.L."/>
            <person name="Wloga D."/>
            <person name="Gaertig J."/>
            <person name="Frankel J."/>
            <person name="Tsao C.-C."/>
            <person name="Gorovsky M.A."/>
            <person name="Keeling P.J."/>
            <person name="Waller R.F."/>
            <person name="Patron N.J."/>
            <person name="Cherry J.M."/>
            <person name="Stover N.A."/>
            <person name="Krieger C.J."/>
            <person name="del Toro C."/>
            <person name="Ryder H.F."/>
            <person name="Williamson S.C."/>
            <person name="Barbeau R.A."/>
            <person name="Hamilton E.P."/>
            <person name="Orias E."/>
        </authorList>
    </citation>
    <scope>NUCLEOTIDE SEQUENCE [LARGE SCALE GENOMIC DNA]</scope>
    <source>
        <strain evidence="3">SB210</strain>
    </source>
</reference>
<accession>W7XBP8</accession>
<dbReference type="GeneID" id="24440179"/>
<evidence type="ECO:0000313" key="3">
    <source>
        <dbReference type="Proteomes" id="UP000009168"/>
    </source>
</evidence>
<dbReference type="RefSeq" id="XP_012656354.1">
    <property type="nucleotide sequence ID" value="XM_012800900.1"/>
</dbReference>
<feature type="transmembrane region" description="Helical" evidence="1">
    <location>
        <begin position="265"/>
        <end position="287"/>
    </location>
</feature>
<dbReference type="Proteomes" id="UP000009168">
    <property type="component" value="Unassembled WGS sequence"/>
</dbReference>
<sequence length="483" mass="57967">MLLVDILKYAHIKYAQFAIIYLFLTKIIDSPSWPLLLVAFIIDKLFRLAIIYLDCEYAKWRLYYKILFFILQIDELPNITQRDIIIPLIPRYIIMNYLFNLQIAYVFFWCLSQRDENSFYISIPIVLVITYYKNLDYHPYYKDVVFFIKLSAYYGFIYIGIGIKYFFAFFFTQYAIGLIVLSNKIIFVLDAYEDQYIKIFYTIALFIENILLTPMRKGLKKQSVTFFNYALMCKFTLFSTLYLIIVLSITGYIELDKNGISNNLMYFVITVSTLSLIKQIFEVYYYIFQKNALVLEIGGLDGLRKYNFQNRNNYLNLNKFKSIKIIPFYRKLTIQQRQSKEFMYALLFNFAGFNIYIEQIGSRFYNYDGTMYVVFFNGFNVNDLEDYLEDSMILENIIEIRLPQSFLIYQDIFKLFKLTFRPLNPITIEVYENQQNFMPDSLQTFKEKNRLEINFLHIISFQNNIQEFMNNSTSLILYDLYEV</sequence>
<keyword evidence="1" id="KW-1133">Transmembrane helix</keyword>